<dbReference type="SUPFAM" id="SSF48498">
    <property type="entry name" value="Tetracyclin repressor-like, C-terminal domain"/>
    <property type="match status" value="1"/>
</dbReference>
<evidence type="ECO:0000256" key="1">
    <source>
        <dbReference type="ARBA" id="ARBA00022491"/>
    </source>
</evidence>
<evidence type="ECO:0000256" key="3">
    <source>
        <dbReference type="ARBA" id="ARBA00023125"/>
    </source>
</evidence>
<dbReference type="RefSeq" id="WP_097328790.1">
    <property type="nucleotide sequence ID" value="NZ_OBDY01000043.1"/>
</dbReference>
<keyword evidence="4" id="KW-0804">Transcription</keyword>
<keyword evidence="1" id="KW-0678">Repressor</keyword>
<dbReference type="InterPro" id="IPR001647">
    <property type="entry name" value="HTH_TetR"/>
</dbReference>
<dbReference type="Pfam" id="PF02909">
    <property type="entry name" value="TetR_C_1"/>
    <property type="match status" value="1"/>
</dbReference>
<proteinExistence type="predicted"/>
<accession>A0A285KMN2</accession>
<keyword evidence="3 5" id="KW-0238">DNA-binding</keyword>
<keyword evidence="2" id="KW-0805">Transcription regulation</keyword>
<organism evidence="7 8">
    <name type="scientific">Paractinoplanes atraurantiacus</name>
    <dbReference type="NCBI Taxonomy" id="1036182"/>
    <lineage>
        <taxon>Bacteria</taxon>
        <taxon>Bacillati</taxon>
        <taxon>Actinomycetota</taxon>
        <taxon>Actinomycetes</taxon>
        <taxon>Micromonosporales</taxon>
        <taxon>Micromonosporaceae</taxon>
        <taxon>Paractinoplanes</taxon>
    </lineage>
</organism>
<dbReference type="InterPro" id="IPR009057">
    <property type="entry name" value="Homeodomain-like_sf"/>
</dbReference>
<dbReference type="Pfam" id="PF00440">
    <property type="entry name" value="TetR_N"/>
    <property type="match status" value="1"/>
</dbReference>
<feature type="DNA-binding region" description="H-T-H motif" evidence="5">
    <location>
        <begin position="35"/>
        <end position="54"/>
    </location>
</feature>
<dbReference type="PROSITE" id="PS50977">
    <property type="entry name" value="HTH_TETR_2"/>
    <property type="match status" value="1"/>
</dbReference>
<evidence type="ECO:0000256" key="5">
    <source>
        <dbReference type="PROSITE-ProRule" id="PRU00335"/>
    </source>
</evidence>
<feature type="domain" description="HTH tetR-type" evidence="6">
    <location>
        <begin position="12"/>
        <end position="72"/>
    </location>
</feature>
<dbReference type="PANTHER" id="PTHR30055:SF151">
    <property type="entry name" value="TRANSCRIPTIONAL REGULATORY PROTEIN"/>
    <property type="match status" value="1"/>
</dbReference>
<evidence type="ECO:0000256" key="2">
    <source>
        <dbReference type="ARBA" id="ARBA00023015"/>
    </source>
</evidence>
<evidence type="ECO:0000313" key="8">
    <source>
        <dbReference type="Proteomes" id="UP000219612"/>
    </source>
</evidence>
<dbReference type="PRINTS" id="PR00400">
    <property type="entry name" value="TETREPRESSOR"/>
</dbReference>
<dbReference type="InterPro" id="IPR004111">
    <property type="entry name" value="Repressor_TetR_C"/>
</dbReference>
<evidence type="ECO:0000256" key="4">
    <source>
        <dbReference type="ARBA" id="ARBA00023163"/>
    </source>
</evidence>
<dbReference type="InterPro" id="IPR050109">
    <property type="entry name" value="HTH-type_TetR-like_transc_reg"/>
</dbReference>
<reference evidence="8" key="1">
    <citation type="submission" date="2017-09" db="EMBL/GenBank/DDBJ databases">
        <authorList>
            <person name="Varghese N."/>
            <person name="Submissions S."/>
        </authorList>
    </citation>
    <scope>NUCLEOTIDE SEQUENCE [LARGE SCALE GENOMIC DNA]</scope>
    <source>
        <strain evidence="8">CGMCC 4.6857</strain>
    </source>
</reference>
<dbReference type="SUPFAM" id="SSF46689">
    <property type="entry name" value="Homeodomain-like"/>
    <property type="match status" value="1"/>
</dbReference>
<dbReference type="PANTHER" id="PTHR30055">
    <property type="entry name" value="HTH-TYPE TRANSCRIPTIONAL REGULATOR RUTR"/>
    <property type="match status" value="1"/>
</dbReference>
<dbReference type="InterPro" id="IPR003012">
    <property type="entry name" value="Tet_transcr_reg_TetR"/>
</dbReference>
<protein>
    <submittedName>
        <fullName evidence="7">DNA-binding transcriptional regulator, AcrR family</fullName>
    </submittedName>
</protein>
<evidence type="ECO:0000259" key="6">
    <source>
        <dbReference type="PROSITE" id="PS50977"/>
    </source>
</evidence>
<dbReference type="InterPro" id="IPR036271">
    <property type="entry name" value="Tet_transcr_reg_TetR-rel_C_sf"/>
</dbReference>
<dbReference type="GO" id="GO:0003700">
    <property type="term" value="F:DNA-binding transcription factor activity"/>
    <property type="evidence" value="ECO:0007669"/>
    <property type="project" value="TreeGrafter"/>
</dbReference>
<dbReference type="GO" id="GO:0046677">
    <property type="term" value="P:response to antibiotic"/>
    <property type="evidence" value="ECO:0007669"/>
    <property type="project" value="InterPro"/>
</dbReference>
<dbReference type="EMBL" id="OBDY01000043">
    <property type="protein sequence ID" value="SNY72561.1"/>
    <property type="molecule type" value="Genomic_DNA"/>
</dbReference>
<keyword evidence="8" id="KW-1185">Reference proteome</keyword>
<evidence type="ECO:0000313" key="7">
    <source>
        <dbReference type="EMBL" id="SNY72561.1"/>
    </source>
</evidence>
<name>A0A285KMN2_9ACTN</name>
<dbReference type="AlphaFoldDB" id="A0A285KMN2"/>
<sequence length="230" mass="25557">MTWPAERPPRKTITRAEIVRIGLRVVREEGIDALSMRRVATEIGTGPSSLYAHVANKDELLRLMFDEMCALLTIPELDPPRWKEQIKELARAGHQVMIEHNDLARAALATIPTGPNALRISNAMFGMMLAGGIPPRIGAWAMDRIFLYITADAYEYSIWRDQVHNAGSDKDTFISEMGRQTLAYFEQLPADIYPHIATYATALVGGSVDARFELGLDLLVDGLDKYAGVS</sequence>
<dbReference type="Gene3D" id="1.10.357.10">
    <property type="entry name" value="Tetracycline Repressor, domain 2"/>
    <property type="match status" value="1"/>
</dbReference>
<dbReference type="Proteomes" id="UP000219612">
    <property type="component" value="Unassembled WGS sequence"/>
</dbReference>
<dbReference type="OrthoDB" id="329481at2"/>
<dbReference type="GO" id="GO:0000976">
    <property type="term" value="F:transcription cis-regulatory region binding"/>
    <property type="evidence" value="ECO:0007669"/>
    <property type="project" value="TreeGrafter"/>
</dbReference>
<dbReference type="GO" id="GO:0045892">
    <property type="term" value="P:negative regulation of DNA-templated transcription"/>
    <property type="evidence" value="ECO:0007669"/>
    <property type="project" value="InterPro"/>
</dbReference>
<gene>
    <name evidence="7" type="ORF">SAMN05421748_14315</name>
</gene>